<reference evidence="3" key="1">
    <citation type="submission" date="2025-08" db="UniProtKB">
        <authorList>
            <consortium name="RefSeq"/>
        </authorList>
    </citation>
    <scope>IDENTIFICATION</scope>
</reference>
<dbReference type="PANTHER" id="PTHR11071">
    <property type="entry name" value="PEPTIDYL-PROLYL CIS-TRANS ISOMERASE"/>
    <property type="match status" value="1"/>
</dbReference>
<dbReference type="InterPro" id="IPR002130">
    <property type="entry name" value="Cyclophilin-type_PPIase_dom"/>
</dbReference>
<name>A0AAJ6YFP0_9HYME</name>
<dbReference type="Proteomes" id="UP000695007">
    <property type="component" value="Unplaced"/>
</dbReference>
<dbReference type="GeneID" id="105361655"/>
<dbReference type="SUPFAM" id="SSF50891">
    <property type="entry name" value="Cyclophilin-like"/>
    <property type="match status" value="1"/>
</dbReference>
<gene>
    <name evidence="3" type="primary">LOC105361655</name>
</gene>
<dbReference type="GO" id="GO:0006457">
    <property type="term" value="P:protein folding"/>
    <property type="evidence" value="ECO:0007669"/>
    <property type="project" value="TreeGrafter"/>
</dbReference>
<sequence length="368" mass="42624">MIKKENKMEIIKFDPPIKSRYLPGEVNAAIENVDLKTYKAHRLNCINAKSVIDNKPPKFKLNCYYSKIKLNEDEYKAKLNFKCNMDIMKAINIISRYGGKVDCWRKKHKRPKLKVKSFRYERKFINKHIMRTNNIIYKNLSGMTDYGEFSPQVMAKNWKLIKANIVYKSRFPWFKEISKYPSITHNASLNNKIVQRSRCFFDLELAQSTLPLGRIVFELYNDYVPMTCANFEAFCRGFNGLSYKGTPFHRIISGYWCLGGDVIKYNGIGGASIFQTPSSDDDFSLEHSCPGVLSTYNDKKIAFDSRFNLTFRPLPSMDGRKVVFGKVIKGMQNLFKINAYGTKFGNPLQKIIVSNCGVLDKKRKMILR</sequence>
<feature type="domain" description="PPIase cyclophilin-type" evidence="1">
    <location>
        <begin position="202"/>
        <end position="358"/>
    </location>
</feature>
<keyword evidence="2" id="KW-1185">Reference proteome</keyword>
<dbReference type="Gene3D" id="2.40.100.10">
    <property type="entry name" value="Cyclophilin-like"/>
    <property type="match status" value="1"/>
</dbReference>
<evidence type="ECO:0000313" key="2">
    <source>
        <dbReference type="Proteomes" id="UP000695007"/>
    </source>
</evidence>
<dbReference type="PRINTS" id="PR00153">
    <property type="entry name" value="CSAPPISMRASE"/>
</dbReference>
<proteinExistence type="predicted"/>
<dbReference type="PROSITE" id="PS50072">
    <property type="entry name" value="CSA_PPIASE_2"/>
    <property type="match status" value="1"/>
</dbReference>
<dbReference type="AlphaFoldDB" id="A0AAJ6YFP0"/>
<evidence type="ECO:0000313" key="3">
    <source>
        <dbReference type="RefSeq" id="XP_011497208.1"/>
    </source>
</evidence>
<dbReference type="GO" id="GO:0003755">
    <property type="term" value="F:peptidyl-prolyl cis-trans isomerase activity"/>
    <property type="evidence" value="ECO:0007669"/>
    <property type="project" value="InterPro"/>
</dbReference>
<organism evidence="2 3">
    <name type="scientific">Ceratosolen solmsi marchali</name>
    <dbReference type="NCBI Taxonomy" id="326594"/>
    <lineage>
        <taxon>Eukaryota</taxon>
        <taxon>Metazoa</taxon>
        <taxon>Ecdysozoa</taxon>
        <taxon>Arthropoda</taxon>
        <taxon>Hexapoda</taxon>
        <taxon>Insecta</taxon>
        <taxon>Pterygota</taxon>
        <taxon>Neoptera</taxon>
        <taxon>Endopterygota</taxon>
        <taxon>Hymenoptera</taxon>
        <taxon>Apocrita</taxon>
        <taxon>Proctotrupomorpha</taxon>
        <taxon>Chalcidoidea</taxon>
        <taxon>Agaonidae</taxon>
        <taxon>Agaoninae</taxon>
        <taxon>Ceratosolen</taxon>
    </lineage>
</organism>
<dbReference type="PANTHER" id="PTHR11071:SF561">
    <property type="entry name" value="PEPTIDYL-PROLYL CIS-TRANS ISOMERASE D-RELATED"/>
    <property type="match status" value="1"/>
</dbReference>
<evidence type="ECO:0000259" key="1">
    <source>
        <dbReference type="PROSITE" id="PS50072"/>
    </source>
</evidence>
<protein>
    <submittedName>
        <fullName evidence="3">E3 SUMO-protein ligase RanBP2-like</fullName>
    </submittedName>
</protein>
<dbReference type="GO" id="GO:0005737">
    <property type="term" value="C:cytoplasm"/>
    <property type="evidence" value="ECO:0007669"/>
    <property type="project" value="TreeGrafter"/>
</dbReference>
<dbReference type="RefSeq" id="XP_011497208.1">
    <property type="nucleotide sequence ID" value="XM_011498906.1"/>
</dbReference>
<dbReference type="GO" id="GO:0016018">
    <property type="term" value="F:cyclosporin A binding"/>
    <property type="evidence" value="ECO:0007669"/>
    <property type="project" value="TreeGrafter"/>
</dbReference>
<accession>A0AAJ6YFP0</accession>
<dbReference type="InterPro" id="IPR029000">
    <property type="entry name" value="Cyclophilin-like_dom_sf"/>
</dbReference>
<dbReference type="KEGG" id="csol:105361655"/>
<dbReference type="Pfam" id="PF00160">
    <property type="entry name" value="Pro_isomerase"/>
    <property type="match status" value="1"/>
</dbReference>